<accession>A0P7A9</accession>
<evidence type="ECO:0000313" key="2">
    <source>
        <dbReference type="Proteomes" id="UP000054262"/>
    </source>
</evidence>
<dbReference type="PANTHER" id="PTHR21485:SF6">
    <property type="entry name" value="N-ACYLNEURAMINATE CYTIDYLYLTRANSFERASE-RELATED"/>
    <property type="match status" value="1"/>
</dbReference>
<keyword evidence="2" id="KW-1185">Reference proteome</keyword>
<protein>
    <submittedName>
        <fullName evidence="1">CMP-N-acetlyneuraminic acid synthetase</fullName>
    </submittedName>
</protein>
<dbReference type="GO" id="GO:0008781">
    <property type="term" value="F:N-acylneuraminate cytidylyltransferase activity"/>
    <property type="evidence" value="ECO:0007669"/>
    <property type="project" value="TreeGrafter"/>
</dbReference>
<dbReference type="InterPro" id="IPR050793">
    <property type="entry name" value="CMP-NeuNAc_synthase"/>
</dbReference>
<dbReference type="CDD" id="cd02513">
    <property type="entry name" value="CMP-NeuAc_Synthase"/>
    <property type="match status" value="1"/>
</dbReference>
<name>A0P7A9_9PROT</name>
<dbReference type="SUPFAM" id="SSF53448">
    <property type="entry name" value="Nucleotide-diphospho-sugar transferases"/>
    <property type="match status" value="1"/>
</dbReference>
<dbReference type="PANTHER" id="PTHR21485">
    <property type="entry name" value="HAD SUPERFAMILY MEMBERS CMAS AND KDSC"/>
    <property type="match status" value="1"/>
</dbReference>
<dbReference type="EMBL" id="AAUX01000001">
    <property type="protein sequence ID" value="EAV47419.1"/>
    <property type="molecule type" value="Genomic_DNA"/>
</dbReference>
<dbReference type="Proteomes" id="UP000054262">
    <property type="component" value="Unassembled WGS sequence"/>
</dbReference>
<comment type="caution">
    <text evidence="1">The sequence shown here is derived from an EMBL/GenBank/DDBJ whole genome shotgun (WGS) entry which is preliminary data.</text>
</comment>
<dbReference type="Gene3D" id="3.90.550.10">
    <property type="entry name" value="Spore Coat Polysaccharide Biosynthesis Protein SpsA, Chain A"/>
    <property type="match status" value="1"/>
</dbReference>
<proteinExistence type="predicted"/>
<organism evidence="1 2">
    <name type="scientific">Methylophilales bacterium HTCC2181</name>
    <dbReference type="NCBI Taxonomy" id="383631"/>
    <lineage>
        <taxon>Bacteria</taxon>
        <taxon>Pseudomonadati</taxon>
        <taxon>Pseudomonadota</taxon>
        <taxon>Betaproteobacteria</taxon>
        <taxon>Nitrosomonadales</taxon>
        <taxon>OM43 clade</taxon>
    </lineage>
</organism>
<dbReference type="InterPro" id="IPR003329">
    <property type="entry name" value="Cytidylyl_trans"/>
</dbReference>
<dbReference type="Pfam" id="PF02348">
    <property type="entry name" value="CTP_transf_3"/>
    <property type="match status" value="1"/>
</dbReference>
<sequence length="235" mass="26717">MSYIAFVPARSGSKRLPGKNIKMLAGKPLVVWTLEAFVKNKKIKKVVFSTDSMDYWDIAQQYIKSNKLVLDFRTPEQAGDKVKVFDYLKQNYNNIFKCREGNFVMGLPTVPFRNSQHVAEAIALFEKRAKPVFSASEYNFPVSFAFYLDENNGWKQAFDSSPLVTGITRSQDQKKAFHPNGALYVRSIESLESRETNTLYHNALPYLMSQKDSVDIDNEIDFITATALAKASVQI</sequence>
<dbReference type="InterPro" id="IPR029044">
    <property type="entry name" value="Nucleotide-diphossugar_trans"/>
</dbReference>
<reference evidence="1 2" key="1">
    <citation type="submission" date="2006-11" db="EMBL/GenBank/DDBJ databases">
        <authorList>
            <person name="Giovannoni S."/>
            <person name="Vergin K."/>
            <person name="Ferriera S."/>
            <person name="Johnson J."/>
            <person name="Kravitz S."/>
            <person name="Beeson K."/>
            <person name="Sutton G."/>
            <person name="Rogers Y.-H."/>
            <person name="Friedman R."/>
            <person name="Frazier M."/>
            <person name="Venter J.C."/>
        </authorList>
    </citation>
    <scope>NUCLEOTIDE SEQUENCE [LARGE SCALE GENOMIC DNA]</scope>
    <source>
        <strain evidence="1 2">HTCC2181</strain>
    </source>
</reference>
<dbReference type="AlphaFoldDB" id="A0P7A9"/>
<evidence type="ECO:0000313" key="1">
    <source>
        <dbReference type="EMBL" id="EAV47419.1"/>
    </source>
</evidence>
<dbReference type="OrthoDB" id="9805604at2"/>
<gene>
    <name evidence="1" type="ORF">MB2181_05060</name>
</gene>